<dbReference type="Proteomes" id="UP001465976">
    <property type="component" value="Unassembled WGS sequence"/>
</dbReference>
<dbReference type="EMBL" id="JBAHYK010000769">
    <property type="protein sequence ID" value="KAL0571456.1"/>
    <property type="molecule type" value="Genomic_DNA"/>
</dbReference>
<reference evidence="1 2" key="1">
    <citation type="submission" date="2024-02" db="EMBL/GenBank/DDBJ databases">
        <title>A draft genome for the cacao thread blight pathogen Marasmius crinis-equi.</title>
        <authorList>
            <person name="Cohen S.P."/>
            <person name="Baruah I.K."/>
            <person name="Amoako-Attah I."/>
            <person name="Bukari Y."/>
            <person name="Meinhardt L.W."/>
            <person name="Bailey B.A."/>
        </authorList>
    </citation>
    <scope>NUCLEOTIDE SEQUENCE [LARGE SCALE GENOMIC DNA]</scope>
    <source>
        <strain evidence="1 2">GH-76</strain>
    </source>
</reference>
<protein>
    <submittedName>
        <fullName evidence="1">Uncharacterized protein</fullName>
    </submittedName>
</protein>
<accession>A0ABR3F8L8</accession>
<gene>
    <name evidence="1" type="ORF">V5O48_010508</name>
</gene>
<name>A0ABR3F8L8_9AGAR</name>
<evidence type="ECO:0000313" key="1">
    <source>
        <dbReference type="EMBL" id="KAL0571456.1"/>
    </source>
</evidence>
<keyword evidence="2" id="KW-1185">Reference proteome</keyword>
<sequence>MLPSLLGSLKALKQLAHTDEIIAHELPNSDPRLVEGIGIASWNTNNDVLVPGSFPSYPASDTISVSDVATGITSLRIEDTVSAPGPSNTASGALSKQRVGAADKYLSDAAEGDPSLETFPTAATFTSLESMPVHHNKLFSSSMEFHCDTSLRLPEKLQDLTLADAMQSVGSIVKNTSIKKVFRPSNRFGPLSVWGFEQPAVACLPPQAFSTTLPAPPKYEHDKRQQLESLSNQIDQYHHQLLGNDFGDQSEEVQVQLLDEAVAYAQKGWESVGKNMIREKERKDKAVLREQIKSSFIWGLEQASGSDLQEQRDAVRERIWNLQLKIAVLYASKPLPVDAGHLYNPPIAQCHKIGQVSQLCKDHALFSRRVYYRV</sequence>
<proteinExistence type="predicted"/>
<evidence type="ECO:0000313" key="2">
    <source>
        <dbReference type="Proteomes" id="UP001465976"/>
    </source>
</evidence>
<comment type="caution">
    <text evidence="1">The sequence shown here is derived from an EMBL/GenBank/DDBJ whole genome shotgun (WGS) entry which is preliminary data.</text>
</comment>
<organism evidence="1 2">
    <name type="scientific">Marasmius crinis-equi</name>
    <dbReference type="NCBI Taxonomy" id="585013"/>
    <lineage>
        <taxon>Eukaryota</taxon>
        <taxon>Fungi</taxon>
        <taxon>Dikarya</taxon>
        <taxon>Basidiomycota</taxon>
        <taxon>Agaricomycotina</taxon>
        <taxon>Agaricomycetes</taxon>
        <taxon>Agaricomycetidae</taxon>
        <taxon>Agaricales</taxon>
        <taxon>Marasmiineae</taxon>
        <taxon>Marasmiaceae</taxon>
        <taxon>Marasmius</taxon>
    </lineage>
</organism>